<evidence type="ECO:0000259" key="1">
    <source>
        <dbReference type="PROSITE" id="PS50983"/>
    </source>
</evidence>
<accession>A0A9Q4KVX0</accession>
<comment type="caution">
    <text evidence="2">The sequence shown here is derived from an EMBL/GenBank/DDBJ whole genome shotgun (WGS) entry which is preliminary data.</text>
</comment>
<evidence type="ECO:0000313" key="3">
    <source>
        <dbReference type="Proteomes" id="UP001143747"/>
    </source>
</evidence>
<keyword evidence="3" id="KW-1185">Reference proteome</keyword>
<organism evidence="2 3">
    <name type="scientific">Methanogenium marinum</name>
    <dbReference type="NCBI Taxonomy" id="348610"/>
    <lineage>
        <taxon>Archaea</taxon>
        <taxon>Methanobacteriati</taxon>
        <taxon>Methanobacteriota</taxon>
        <taxon>Stenosarchaea group</taxon>
        <taxon>Methanomicrobia</taxon>
        <taxon>Methanomicrobiales</taxon>
        <taxon>Methanomicrobiaceae</taxon>
        <taxon>Methanogenium</taxon>
    </lineage>
</organism>
<dbReference type="PANTHER" id="PTHR30535">
    <property type="entry name" value="VITAMIN B12-BINDING PROTEIN"/>
    <property type="match status" value="1"/>
</dbReference>
<gene>
    <name evidence="2" type="ORF">L0665_09090</name>
</gene>
<name>A0A9Q4KVX0_9EURY</name>
<dbReference type="Proteomes" id="UP001143747">
    <property type="component" value="Unassembled WGS sequence"/>
</dbReference>
<evidence type="ECO:0000313" key="2">
    <source>
        <dbReference type="EMBL" id="MDE4908760.1"/>
    </source>
</evidence>
<dbReference type="InterPro" id="IPR050902">
    <property type="entry name" value="ABC_Transporter_SBP"/>
</dbReference>
<dbReference type="PROSITE" id="PS50983">
    <property type="entry name" value="FE_B12_PBP"/>
    <property type="match status" value="1"/>
</dbReference>
<dbReference type="PANTHER" id="PTHR30535:SF34">
    <property type="entry name" value="MOLYBDATE-BINDING PROTEIN MOLA"/>
    <property type="match status" value="1"/>
</dbReference>
<dbReference type="AlphaFoldDB" id="A0A9Q4KVX0"/>
<dbReference type="EMBL" id="JAKELO010000002">
    <property type="protein sequence ID" value="MDE4908760.1"/>
    <property type="molecule type" value="Genomic_DNA"/>
</dbReference>
<sequence length="378" mass="40653">MKYSGLFVAALCGLILAVALCAGCTDTSTTAAAPVGGEDASVSLITITDGMGRSVTVPVAPERVVCSGSGCLRYLTYLQAENRAVGVDDMEIKESIFDARPYALANPQFSSLPMIGEFRGNDDPEKIVASNPQVIFKTFCTEASEADELQEKTGIPVVALNYGDPGAGRADMDQSLRTMGTVLGNEDRAEVVITYFDDLTADLNTRTQGIAEEDRPTVFVGGVAYRGPHGFQSTEPAYPPFAFVNARTLSEGPDTAHADIAQEKIIAFDPEVIFVDLFTLQTTPSAVDELRDDPSYTAMTAVQAGEVYGVLPYNCYSINHGSVMADAYFIGTVLYPEEFSDVDPANKADEIYTFLVGEPVFDEMDALFDGMAFKRTNL</sequence>
<dbReference type="SUPFAM" id="SSF53807">
    <property type="entry name" value="Helical backbone' metal receptor"/>
    <property type="match status" value="1"/>
</dbReference>
<protein>
    <submittedName>
        <fullName evidence="2">Iron ABC transporter substrate-binding protein</fullName>
    </submittedName>
</protein>
<dbReference type="Pfam" id="PF01497">
    <property type="entry name" value="Peripla_BP_2"/>
    <property type="match status" value="1"/>
</dbReference>
<dbReference type="Gene3D" id="3.40.50.1980">
    <property type="entry name" value="Nitrogenase molybdenum iron protein domain"/>
    <property type="match status" value="2"/>
</dbReference>
<feature type="domain" description="Fe/B12 periplasmic-binding" evidence="1">
    <location>
        <begin position="63"/>
        <end position="338"/>
    </location>
</feature>
<dbReference type="InterPro" id="IPR002491">
    <property type="entry name" value="ABC_transptr_periplasmic_BD"/>
</dbReference>
<dbReference type="RefSeq" id="WP_274925373.1">
    <property type="nucleotide sequence ID" value="NZ_JAKELO010000002.1"/>
</dbReference>
<dbReference type="CDD" id="cd01147">
    <property type="entry name" value="HemV-2"/>
    <property type="match status" value="1"/>
</dbReference>
<proteinExistence type="predicted"/>
<reference evidence="2" key="1">
    <citation type="submission" date="2022-01" db="EMBL/GenBank/DDBJ databases">
        <title>Draft genome of Methanogenium marinum DSM 15558.</title>
        <authorList>
            <person name="Chen S.-C."/>
            <person name="You Y.-T."/>
        </authorList>
    </citation>
    <scope>NUCLEOTIDE SEQUENCE</scope>
    <source>
        <strain evidence="2">DSM 15558</strain>
    </source>
</reference>